<organism evidence="2 3">
    <name type="scientific">Scophthalmus maximus</name>
    <name type="common">Turbot</name>
    <name type="synonym">Psetta maxima</name>
    <dbReference type="NCBI Taxonomy" id="52904"/>
    <lineage>
        <taxon>Eukaryota</taxon>
        <taxon>Metazoa</taxon>
        <taxon>Chordata</taxon>
        <taxon>Craniata</taxon>
        <taxon>Vertebrata</taxon>
        <taxon>Euteleostomi</taxon>
        <taxon>Actinopterygii</taxon>
        <taxon>Neopterygii</taxon>
        <taxon>Teleostei</taxon>
        <taxon>Neoteleostei</taxon>
        <taxon>Acanthomorphata</taxon>
        <taxon>Carangaria</taxon>
        <taxon>Pleuronectiformes</taxon>
        <taxon>Pleuronectoidei</taxon>
        <taxon>Scophthalmidae</taxon>
        <taxon>Scophthalmus</taxon>
    </lineage>
</organism>
<protein>
    <submittedName>
        <fullName evidence="2">Uncharacterized protein</fullName>
    </submittedName>
</protein>
<proteinExistence type="predicted"/>
<feature type="region of interest" description="Disordered" evidence="1">
    <location>
        <begin position="84"/>
        <end position="103"/>
    </location>
</feature>
<dbReference type="EMBL" id="CP026256">
    <property type="protein sequence ID" value="AWP13523.1"/>
    <property type="molecule type" value="Genomic_DNA"/>
</dbReference>
<evidence type="ECO:0000313" key="2">
    <source>
        <dbReference type="EMBL" id="AWP13523.1"/>
    </source>
</evidence>
<dbReference type="AlphaFoldDB" id="A0A2U9CBH9"/>
<accession>A0A2U9CBH9</accession>
<evidence type="ECO:0000313" key="3">
    <source>
        <dbReference type="Proteomes" id="UP000246464"/>
    </source>
</evidence>
<reference evidence="2 3" key="1">
    <citation type="submission" date="2017-12" db="EMBL/GenBank/DDBJ databases">
        <title>Integrating genomic resources of turbot (Scophthalmus maximus) in depth evaluation of genetic and physical mapping variation across individuals.</title>
        <authorList>
            <person name="Martinez P."/>
        </authorList>
    </citation>
    <scope>NUCLEOTIDE SEQUENCE [LARGE SCALE GENOMIC DNA]</scope>
</reference>
<name>A0A2U9CBH9_SCOMX</name>
<evidence type="ECO:0000256" key="1">
    <source>
        <dbReference type="SAM" id="MobiDB-lite"/>
    </source>
</evidence>
<gene>
    <name evidence="2" type="ORF">SMAX5B_001178</name>
</gene>
<sequence>MLPSSAAPEAGGDRSHRSGRTHSVAIGHTHPYAEWSAAGRRFNLYATVQSSRSATVRTLWSDDAVFFFQCSDWSAVGPVTGFDVSSPTSPAGAGAPEGGRKTEDDFFAVSQTQGTGGERRTMPKPTAEARGVSRCHTARLEFFTCFVSAALEPLVPAGPRVLSSASPSANRAVGLYVLAANTVTSTPGLQLCRSPWPINLSNGELGQAPIPGKRL</sequence>
<feature type="region of interest" description="Disordered" evidence="1">
    <location>
        <begin position="111"/>
        <end position="130"/>
    </location>
</feature>
<feature type="region of interest" description="Disordered" evidence="1">
    <location>
        <begin position="1"/>
        <end position="25"/>
    </location>
</feature>
<keyword evidence="3" id="KW-1185">Reference proteome</keyword>
<dbReference type="Proteomes" id="UP000246464">
    <property type="component" value="Chromosome 14"/>
</dbReference>